<dbReference type="Proteomes" id="UP001234297">
    <property type="component" value="Chromosome 12"/>
</dbReference>
<evidence type="ECO:0000313" key="2">
    <source>
        <dbReference type="Proteomes" id="UP001234297"/>
    </source>
</evidence>
<comment type="caution">
    <text evidence="1">The sequence shown here is derived from an EMBL/GenBank/DDBJ whole genome shotgun (WGS) entry which is preliminary data.</text>
</comment>
<proteinExistence type="predicted"/>
<name>A0ACC2K2Y6_PERAE</name>
<keyword evidence="2" id="KW-1185">Reference proteome</keyword>
<sequence>MRLNSSLWPCVSLPLQRPFASLPPSSHVPQFLPAIKTFPIQPPVPPSLNLRSGSLIHRPAVVVLPATPS</sequence>
<evidence type="ECO:0000313" key="1">
    <source>
        <dbReference type="EMBL" id="KAJ8615298.1"/>
    </source>
</evidence>
<reference evidence="1 2" key="1">
    <citation type="journal article" date="2022" name="Hortic Res">
        <title>A haplotype resolved chromosomal level avocado genome allows analysis of novel avocado genes.</title>
        <authorList>
            <person name="Nath O."/>
            <person name="Fletcher S.J."/>
            <person name="Hayward A."/>
            <person name="Shaw L.M."/>
            <person name="Masouleh A.K."/>
            <person name="Furtado A."/>
            <person name="Henry R.J."/>
            <person name="Mitter N."/>
        </authorList>
    </citation>
    <scope>NUCLEOTIDE SEQUENCE [LARGE SCALE GENOMIC DNA]</scope>
    <source>
        <strain evidence="2">cv. Hass</strain>
    </source>
</reference>
<gene>
    <name evidence="1" type="ORF">MRB53_034670</name>
</gene>
<accession>A0ACC2K2Y6</accession>
<protein>
    <submittedName>
        <fullName evidence="1">Uncharacterized protein</fullName>
    </submittedName>
</protein>
<dbReference type="EMBL" id="CM056820">
    <property type="protein sequence ID" value="KAJ8615298.1"/>
    <property type="molecule type" value="Genomic_DNA"/>
</dbReference>
<organism evidence="1 2">
    <name type="scientific">Persea americana</name>
    <name type="common">Avocado</name>
    <dbReference type="NCBI Taxonomy" id="3435"/>
    <lineage>
        <taxon>Eukaryota</taxon>
        <taxon>Viridiplantae</taxon>
        <taxon>Streptophyta</taxon>
        <taxon>Embryophyta</taxon>
        <taxon>Tracheophyta</taxon>
        <taxon>Spermatophyta</taxon>
        <taxon>Magnoliopsida</taxon>
        <taxon>Magnoliidae</taxon>
        <taxon>Laurales</taxon>
        <taxon>Lauraceae</taxon>
        <taxon>Persea</taxon>
    </lineage>
</organism>